<dbReference type="InterPro" id="IPR055298">
    <property type="entry name" value="AtLOH3-like"/>
</dbReference>
<dbReference type="AlphaFoldDB" id="A0A6G0X225"/>
<dbReference type="PANTHER" id="PTHR11697:SF230">
    <property type="entry name" value="ZINC FINGER, MYM DOMAIN CONTAINING 1"/>
    <property type="match status" value="1"/>
</dbReference>
<dbReference type="Proteomes" id="UP000478052">
    <property type="component" value="Unassembled WGS sequence"/>
</dbReference>
<dbReference type="InterPro" id="IPR012337">
    <property type="entry name" value="RNaseH-like_sf"/>
</dbReference>
<name>A0A6G0X225_APHCR</name>
<proteinExistence type="predicted"/>
<reference evidence="3 4" key="1">
    <citation type="submission" date="2019-08" db="EMBL/GenBank/DDBJ databases">
        <title>Whole genome of Aphis craccivora.</title>
        <authorList>
            <person name="Voronova N.V."/>
            <person name="Shulinski R.S."/>
            <person name="Bandarenka Y.V."/>
            <person name="Zhorov D.G."/>
            <person name="Warner D."/>
        </authorList>
    </citation>
    <scope>NUCLEOTIDE SEQUENCE [LARGE SCALE GENOMIC DNA]</scope>
    <source>
        <strain evidence="3">180601</strain>
        <tissue evidence="3">Whole Body</tissue>
    </source>
</reference>
<feature type="domain" description="DUF4371" evidence="2">
    <location>
        <begin position="1"/>
        <end position="76"/>
    </location>
</feature>
<organism evidence="3 4">
    <name type="scientific">Aphis craccivora</name>
    <name type="common">Cowpea aphid</name>
    <dbReference type="NCBI Taxonomy" id="307492"/>
    <lineage>
        <taxon>Eukaryota</taxon>
        <taxon>Metazoa</taxon>
        <taxon>Ecdysozoa</taxon>
        <taxon>Arthropoda</taxon>
        <taxon>Hexapoda</taxon>
        <taxon>Insecta</taxon>
        <taxon>Pterygota</taxon>
        <taxon>Neoptera</taxon>
        <taxon>Paraneoptera</taxon>
        <taxon>Hemiptera</taxon>
        <taxon>Sternorrhyncha</taxon>
        <taxon>Aphidomorpha</taxon>
        <taxon>Aphidoidea</taxon>
        <taxon>Aphididae</taxon>
        <taxon>Aphidini</taxon>
        <taxon>Aphis</taxon>
        <taxon>Aphis</taxon>
    </lineage>
</organism>
<dbReference type="InterPro" id="IPR008906">
    <property type="entry name" value="HATC_C_dom"/>
</dbReference>
<evidence type="ECO:0000259" key="2">
    <source>
        <dbReference type="Pfam" id="PF14291"/>
    </source>
</evidence>
<dbReference type="InterPro" id="IPR025398">
    <property type="entry name" value="DUF4371"/>
</dbReference>
<dbReference type="Pfam" id="PF05699">
    <property type="entry name" value="Dimer_Tnp_hAT"/>
    <property type="match status" value="1"/>
</dbReference>
<gene>
    <name evidence="3" type="ORF">FWK35_00030329</name>
</gene>
<dbReference type="EMBL" id="VUJU01008217">
    <property type="protein sequence ID" value="KAF0733946.1"/>
    <property type="molecule type" value="Genomic_DNA"/>
</dbReference>
<keyword evidence="4" id="KW-1185">Reference proteome</keyword>
<dbReference type="Pfam" id="PF14291">
    <property type="entry name" value="DUF4371"/>
    <property type="match status" value="1"/>
</dbReference>
<dbReference type="OrthoDB" id="6778351at2759"/>
<evidence type="ECO:0000259" key="1">
    <source>
        <dbReference type="Pfam" id="PF05699"/>
    </source>
</evidence>
<protein>
    <submittedName>
        <fullName evidence="3">Zinc finger MYM-type protein 1-like</fullName>
    </submittedName>
</protein>
<dbReference type="GO" id="GO:0046983">
    <property type="term" value="F:protein dimerization activity"/>
    <property type="evidence" value="ECO:0007669"/>
    <property type="project" value="InterPro"/>
</dbReference>
<accession>A0A6G0X225</accession>
<dbReference type="SUPFAM" id="SSF53098">
    <property type="entry name" value="Ribonuclease H-like"/>
    <property type="match status" value="1"/>
</dbReference>
<evidence type="ECO:0000313" key="4">
    <source>
        <dbReference type="Proteomes" id="UP000478052"/>
    </source>
</evidence>
<sequence>MVDETKDKSKKEQMVIVLRFLDSDMNIHEKSIGCFHMLISNAVSLSKKIIDTVLDNKLDLQNCVAQCYDGANVMSGIHSAQQAKGLPVLYLERLVETRWAYWFGSISKINLRYTEIIEVLTILSENDDQKARALGILKEMNTLSFIKISHAMESLLRAIHCASKALQDCSIILPVAIDLIRSTKRQLYYMRNNEFWDVITKKAKIIAVKNVININKKKNPRKTCLNKNLLELYVETTVGQSSKNKTSELSKDLTIIFFSAVDSIKLKAEFQSARELISGNSNTKHDLYSISKILLQLPQSYSETLKIITILMTLPVSTASNERFFSSLKQIKSYLRLTMGDDRLNVLLVVAVEIDEVSTINLDEALHIFACMKNRRYPLIS</sequence>
<feature type="domain" description="HAT C-terminal dimerisation" evidence="1">
    <location>
        <begin position="299"/>
        <end position="353"/>
    </location>
</feature>
<dbReference type="PANTHER" id="PTHR11697">
    <property type="entry name" value="GENERAL TRANSCRIPTION FACTOR 2-RELATED ZINC FINGER PROTEIN"/>
    <property type="match status" value="1"/>
</dbReference>
<evidence type="ECO:0000313" key="3">
    <source>
        <dbReference type="EMBL" id="KAF0733946.1"/>
    </source>
</evidence>
<comment type="caution">
    <text evidence="3">The sequence shown here is derived from an EMBL/GenBank/DDBJ whole genome shotgun (WGS) entry which is preliminary data.</text>
</comment>